<dbReference type="Gene3D" id="3.40.50.300">
    <property type="entry name" value="P-loop containing nucleotide triphosphate hydrolases"/>
    <property type="match status" value="1"/>
</dbReference>
<keyword evidence="1" id="KW-0233">DNA recombination</keyword>
<reference evidence="6 7" key="1">
    <citation type="submission" date="2019-02" db="EMBL/GenBank/DDBJ databases">
        <title>Genome sequencing of the rare red list fungi Antrodiella citrinella (Flaviporus citrinellus).</title>
        <authorList>
            <person name="Buettner E."/>
            <person name="Kellner H."/>
        </authorList>
    </citation>
    <scope>NUCLEOTIDE SEQUENCE [LARGE SCALE GENOMIC DNA]</scope>
    <source>
        <strain evidence="6 7">DSM 108506</strain>
    </source>
</reference>
<feature type="region of interest" description="Disordered" evidence="2">
    <location>
        <begin position="1824"/>
        <end position="1850"/>
    </location>
</feature>
<dbReference type="GO" id="GO:0006310">
    <property type="term" value="P:DNA recombination"/>
    <property type="evidence" value="ECO:0007669"/>
    <property type="project" value="UniProtKB-KW"/>
</dbReference>
<dbReference type="GO" id="GO:0005524">
    <property type="term" value="F:ATP binding"/>
    <property type="evidence" value="ECO:0007669"/>
    <property type="project" value="UniProtKB-KW"/>
</dbReference>
<keyword evidence="1" id="KW-0378">Hydrolase</keyword>
<proteinExistence type="inferred from homology"/>
<evidence type="ECO:0000259" key="3">
    <source>
        <dbReference type="Pfam" id="PF05970"/>
    </source>
</evidence>
<dbReference type="InterPro" id="IPR025476">
    <property type="entry name" value="Helitron_helicase-like"/>
</dbReference>
<evidence type="ECO:0000256" key="1">
    <source>
        <dbReference type="RuleBase" id="RU363044"/>
    </source>
</evidence>
<dbReference type="Pfam" id="PF05970">
    <property type="entry name" value="PIF1"/>
    <property type="match status" value="1"/>
</dbReference>
<dbReference type="EMBL" id="SGPM01000336">
    <property type="protein sequence ID" value="THH26548.1"/>
    <property type="molecule type" value="Genomic_DNA"/>
</dbReference>
<keyword evidence="1" id="KW-0227">DNA damage</keyword>
<dbReference type="Pfam" id="PF14214">
    <property type="entry name" value="Helitron_like_N"/>
    <property type="match status" value="1"/>
</dbReference>
<organism evidence="6 7">
    <name type="scientific">Antrodiella citrinella</name>
    <dbReference type="NCBI Taxonomy" id="2447956"/>
    <lineage>
        <taxon>Eukaryota</taxon>
        <taxon>Fungi</taxon>
        <taxon>Dikarya</taxon>
        <taxon>Basidiomycota</taxon>
        <taxon>Agaricomycotina</taxon>
        <taxon>Agaricomycetes</taxon>
        <taxon>Polyporales</taxon>
        <taxon>Steccherinaceae</taxon>
        <taxon>Antrodiella</taxon>
    </lineage>
</organism>
<feature type="region of interest" description="Disordered" evidence="2">
    <location>
        <begin position="960"/>
        <end position="981"/>
    </location>
</feature>
<keyword evidence="1" id="KW-0547">Nucleotide-binding</keyword>
<evidence type="ECO:0000259" key="5">
    <source>
        <dbReference type="Pfam" id="PF20209"/>
    </source>
</evidence>
<keyword evidence="7" id="KW-1185">Reference proteome</keyword>
<dbReference type="InterPro" id="IPR046700">
    <property type="entry name" value="DUF6570"/>
</dbReference>
<dbReference type="Pfam" id="PF20209">
    <property type="entry name" value="DUF6570"/>
    <property type="match status" value="1"/>
</dbReference>
<comment type="caution">
    <text evidence="6">The sequence shown here is derived from an EMBL/GenBank/DDBJ whole genome shotgun (WGS) entry which is preliminary data.</text>
</comment>
<feature type="compositionally biased region" description="Polar residues" evidence="2">
    <location>
        <begin position="970"/>
        <end position="979"/>
    </location>
</feature>
<evidence type="ECO:0000259" key="4">
    <source>
        <dbReference type="Pfam" id="PF14214"/>
    </source>
</evidence>
<accession>A0A4S4MMW7</accession>
<dbReference type="PANTHER" id="PTHR47642">
    <property type="entry name" value="ATP-DEPENDENT DNA HELICASE"/>
    <property type="match status" value="1"/>
</dbReference>
<dbReference type="GO" id="GO:0000723">
    <property type="term" value="P:telomere maintenance"/>
    <property type="evidence" value="ECO:0007669"/>
    <property type="project" value="InterPro"/>
</dbReference>
<dbReference type="InterPro" id="IPR051055">
    <property type="entry name" value="PIF1_helicase"/>
</dbReference>
<protein>
    <recommendedName>
        <fullName evidence="1">ATP-dependent DNA helicase</fullName>
        <ecNumber evidence="1">5.6.2.3</ecNumber>
    </recommendedName>
</protein>
<dbReference type="EC" id="5.6.2.3" evidence="1"/>
<dbReference type="PANTHER" id="PTHR47642:SF5">
    <property type="entry name" value="ATP-DEPENDENT DNA HELICASE"/>
    <property type="match status" value="1"/>
</dbReference>
<feature type="domain" description="DNA helicase Pif1-like DEAD-box helicase" evidence="3">
    <location>
        <begin position="1287"/>
        <end position="1499"/>
    </location>
</feature>
<feature type="domain" description="Helitron helicase-like" evidence="4">
    <location>
        <begin position="384"/>
        <end position="604"/>
    </location>
</feature>
<comment type="similarity">
    <text evidence="1">Belongs to the helicase family.</text>
</comment>
<keyword evidence="1" id="KW-0234">DNA repair</keyword>
<comment type="cofactor">
    <cofactor evidence="1">
        <name>Mg(2+)</name>
        <dbReference type="ChEBI" id="CHEBI:18420"/>
    </cofactor>
</comment>
<gene>
    <name evidence="6" type="ORF">EUX98_g7646</name>
</gene>
<dbReference type="Proteomes" id="UP000308730">
    <property type="component" value="Unassembled WGS sequence"/>
</dbReference>
<evidence type="ECO:0000313" key="6">
    <source>
        <dbReference type="EMBL" id="THH26548.1"/>
    </source>
</evidence>
<keyword evidence="1" id="KW-0347">Helicase</keyword>
<keyword evidence="1" id="KW-0067">ATP-binding</keyword>
<dbReference type="InterPro" id="IPR027417">
    <property type="entry name" value="P-loop_NTPase"/>
</dbReference>
<dbReference type="OrthoDB" id="3259294at2759"/>
<comment type="catalytic activity">
    <reaction evidence="1">
        <text>ATP + H2O = ADP + phosphate + H(+)</text>
        <dbReference type="Rhea" id="RHEA:13065"/>
        <dbReference type="ChEBI" id="CHEBI:15377"/>
        <dbReference type="ChEBI" id="CHEBI:15378"/>
        <dbReference type="ChEBI" id="CHEBI:30616"/>
        <dbReference type="ChEBI" id="CHEBI:43474"/>
        <dbReference type="ChEBI" id="CHEBI:456216"/>
        <dbReference type="EC" id="5.6.2.3"/>
    </reaction>
</comment>
<evidence type="ECO:0000313" key="7">
    <source>
        <dbReference type="Proteomes" id="UP000308730"/>
    </source>
</evidence>
<dbReference type="SUPFAM" id="SSF52540">
    <property type="entry name" value="P-loop containing nucleoside triphosphate hydrolases"/>
    <property type="match status" value="2"/>
</dbReference>
<dbReference type="GO" id="GO:0006281">
    <property type="term" value="P:DNA repair"/>
    <property type="evidence" value="ECO:0007669"/>
    <property type="project" value="UniProtKB-KW"/>
</dbReference>
<evidence type="ECO:0000256" key="2">
    <source>
        <dbReference type="SAM" id="MobiDB-lite"/>
    </source>
</evidence>
<sequence length="1882" mass="210361">MALFGSIADGYHRSALPKALATDGSIVLAAGTDFPPAVCDINERLDMIREWCDATSESARREILDAPLLSVLRSKDDYVPALELAVGLQPLPDKLVLLRSAIERGDDGLVARCCPSCLHSLSNGTLPVAALANGLWVGDVPPELQSLNFVEKLLVARHRHSVNMVKLEAVKGPMGQKRYKGNAIVFPQPVTKFYHALPPHSSELDESLAVMLTGNIKAEDIEFKRTPLLVRRRVVLAALEWLKEHNYLYAGLTISYDNLQSYDEGAPPVEIFRRVGGGPAVVVEPAVNEVEGDRSGPATGTCSFAVSGLSGEDLDNMHTNEKIAHAIRHLRNGGKVAQYRHGSEPTSIYDAHDMFPAMFPWLFPYGHGGFYNTQMQRQLHRSPHVKHLLMFFDRRFQADEYFSYLLYNQEQIRSSNLGGYLLTERKHFDGLADKLMAVDLEALGRLVERTKAHGYAKPENLAESECMEILTYIDHVARHVPGSNTKRKYMKNEIKSLIVKRGAPSFFVTFSPADVKSPICLKMAGEAINLDSICPVLGTYDHRMRVVARNPVAGARFFDTTVRLFVKHILRFDNERPGIFGKPACYYGTVEEQGRLTLHLHLLVWIEGALSPQQLRDQLRTGDYASFERDFIAWLENCQRGEFSTSSEEDIAETIRRKKENPMQVADPYNDPTMCLPEKPPSFSCDSERDEWVRRMDETTDEIVYHSNRHSRNHGYGCKKHPNDECRARYPRELIPTSYIERETGHVFLKKLEAWINTYHPLMAYVLRCNGDVTSLLSGTLIRAIIAYVCDYITKSTLKTHAVFEAVLTVLRKRDDMFGQTPSRRDAARRLLVKIVNALTARKEVGGPMIAHELLGNPDHYTNEYFKVVYWFAYVRAIAVDTDTVINSSHQLRPTEATDERVVLNVSKHSVVGSTKLDDYRYRPRYLEHLSLYEFLSKTHCKRIENSDRKRMESFASQVPARRVGKPVGQTRQGGQRVTPTEPVLDRGKCYQLDPRHPLVGTHCLYVLAADSEAVVNFMGGALPRMKTDDIEFYSMCMMTLFAPHGWRHGSTLKGPHASWELAWKTCEFDHASRAIMANVNVLHECYDARDDLASRRKASGSSEALLSAPSMLTSEELEQLDCERIMSSVSEEMSTDMMLDLLDGDENQGKGKAYNHALRMHETMLTLERWNEEARTLGLLSDRGIADPTPVAPIERLATSEWKSRVSQAQDELAYAKSRDAALGVDRSVVEELRSAEQASPDEGSVVVTSMDSNLLHRSDQETSKYQFQGVAVSKCKRETVKLSELNEEQERAFNLIVAALEQHGSELRETFRMYLGGMGGTGKSQVLKAVIGWLTVNGEGYRIVVMAPTGTAASLVGGATYHSTLGLGTHGKGTSMSKLNAIRDRLRLVDLFFVDEVSMMSCLDVYKISEQLSRIYQNTLEPFGGKNIVLAGDFAQLPPIGGPAVSLYSRSIGLQSAARTLEMQKKTMGKALWHLIKIVVILRKNMRQQGMSDKDKAYRRMLENLRYKACDDADFALLESIRMGSLTCSTHVAQPAFRDVSIITVHNAQRDAINRVSVPRFAREHGEAIHRFQSIDKLPGEGASRTTSTAGESAMSDKEAEIYYDRLRRLVWATAPGLTEHVPGVLEICRGMPVMLKNNDATDLSITNGAEGTVYDWACHENVYGGQSLDTLFVKLTCPPRAVHIEGLPESVVPINSSSERVEVHLPKGKPIHVGRHQVRVLPNFAMTDFGSQGHEITKLQYLGELHEGVDGSNRADLIASYLAIRGDGYLPDTCHPSLKVTRSQDTGVMFALEARTSRVPWQIVSAKSLLPEELFEEMSPIGSAKRRADADEDDPSSGPPRKRMRQGVVLDAHTNNFSSTYHSYPCGCCVFPASVRDAV</sequence>
<dbReference type="InterPro" id="IPR010285">
    <property type="entry name" value="DNA_helicase_pif1-like_DEAD"/>
</dbReference>
<feature type="domain" description="DUF6570" evidence="5">
    <location>
        <begin position="124"/>
        <end position="260"/>
    </location>
</feature>
<dbReference type="GO" id="GO:0043139">
    <property type="term" value="F:5'-3' DNA helicase activity"/>
    <property type="evidence" value="ECO:0007669"/>
    <property type="project" value="UniProtKB-EC"/>
</dbReference>
<name>A0A4S4MMW7_9APHY</name>
<dbReference type="GO" id="GO:0016887">
    <property type="term" value="F:ATP hydrolysis activity"/>
    <property type="evidence" value="ECO:0007669"/>
    <property type="project" value="RHEA"/>
</dbReference>